<gene>
    <name evidence="1" type="ORF">CPB84DRAFT_1811705</name>
</gene>
<protein>
    <submittedName>
        <fullName evidence="1">Uncharacterized protein</fullName>
    </submittedName>
</protein>
<reference evidence="1" key="1">
    <citation type="submission" date="2020-11" db="EMBL/GenBank/DDBJ databases">
        <authorList>
            <consortium name="DOE Joint Genome Institute"/>
            <person name="Ahrendt S."/>
            <person name="Riley R."/>
            <person name="Andreopoulos W."/>
            <person name="LaButti K."/>
            <person name="Pangilinan J."/>
            <person name="Ruiz-duenas F.J."/>
            <person name="Barrasa J.M."/>
            <person name="Sanchez-Garcia M."/>
            <person name="Camarero S."/>
            <person name="Miyauchi S."/>
            <person name="Serrano A."/>
            <person name="Linde D."/>
            <person name="Babiker R."/>
            <person name="Drula E."/>
            <person name="Ayuso-Fernandez I."/>
            <person name="Pacheco R."/>
            <person name="Padilla G."/>
            <person name="Ferreira P."/>
            <person name="Barriuso J."/>
            <person name="Kellner H."/>
            <person name="Castanera R."/>
            <person name="Alfaro M."/>
            <person name="Ramirez L."/>
            <person name="Pisabarro A.G."/>
            <person name="Kuo A."/>
            <person name="Tritt A."/>
            <person name="Lipzen A."/>
            <person name="He G."/>
            <person name="Yan M."/>
            <person name="Ng V."/>
            <person name="Cullen D."/>
            <person name="Martin F."/>
            <person name="Rosso M.-N."/>
            <person name="Henrissat B."/>
            <person name="Hibbett D."/>
            <person name="Martinez A.T."/>
            <person name="Grigoriev I.V."/>
        </authorList>
    </citation>
    <scope>NUCLEOTIDE SEQUENCE</scope>
    <source>
        <strain evidence="1">AH 44721</strain>
    </source>
</reference>
<dbReference type="OrthoDB" id="5149641at2759"/>
<organism evidence="1 2">
    <name type="scientific">Gymnopilus junonius</name>
    <name type="common">Spectacular rustgill mushroom</name>
    <name type="synonym">Gymnopilus spectabilis subsp. junonius</name>
    <dbReference type="NCBI Taxonomy" id="109634"/>
    <lineage>
        <taxon>Eukaryota</taxon>
        <taxon>Fungi</taxon>
        <taxon>Dikarya</taxon>
        <taxon>Basidiomycota</taxon>
        <taxon>Agaricomycotina</taxon>
        <taxon>Agaricomycetes</taxon>
        <taxon>Agaricomycetidae</taxon>
        <taxon>Agaricales</taxon>
        <taxon>Agaricineae</taxon>
        <taxon>Hymenogastraceae</taxon>
        <taxon>Gymnopilus</taxon>
    </lineage>
</organism>
<evidence type="ECO:0000313" key="1">
    <source>
        <dbReference type="EMBL" id="KAF8914401.1"/>
    </source>
</evidence>
<comment type="caution">
    <text evidence="1">The sequence shown here is derived from an EMBL/GenBank/DDBJ whole genome shotgun (WGS) entry which is preliminary data.</text>
</comment>
<name>A0A9P5TV93_GYMJU</name>
<accession>A0A9P5TV93</accession>
<keyword evidence="2" id="KW-1185">Reference proteome</keyword>
<evidence type="ECO:0000313" key="2">
    <source>
        <dbReference type="Proteomes" id="UP000724874"/>
    </source>
</evidence>
<proteinExistence type="predicted"/>
<dbReference type="Proteomes" id="UP000724874">
    <property type="component" value="Unassembled WGS sequence"/>
</dbReference>
<sequence>MEDSDVDVLIVLKEHERSGELVDLNRGHVRVEALFSSRTVYGNRQDVEHLRLEAMTILEDGLTRLNNVADEVKKIKKCVTEVQILENFIQPSQQSIREECILALRKITELLDIQPLHHPMRTMLASVVFDYVGQIRTLLTQNEVDAATGDLPIWKMVWNRLQPTSMTMCYIKHILASKKLADRFEEEGEVDDSMYKDIVR</sequence>
<dbReference type="AlphaFoldDB" id="A0A9P5TV93"/>
<dbReference type="EMBL" id="JADNYJ010000001">
    <property type="protein sequence ID" value="KAF8914401.1"/>
    <property type="molecule type" value="Genomic_DNA"/>
</dbReference>